<dbReference type="InterPro" id="IPR001525">
    <property type="entry name" value="C5_MeTfrase"/>
</dbReference>
<keyword evidence="3 7" id="KW-0808">Transferase</keyword>
<name>A0ABS5K2F1_9BACT</name>
<evidence type="ECO:0000256" key="1">
    <source>
        <dbReference type="ARBA" id="ARBA00011975"/>
    </source>
</evidence>
<accession>A0ABS5K2F1</accession>
<dbReference type="PANTHER" id="PTHR46098:SF1">
    <property type="entry name" value="TRNA (CYTOSINE(38)-C(5))-METHYLTRANSFERASE"/>
    <property type="match status" value="1"/>
</dbReference>
<sequence length="284" mass="31478">MDNSRQTIISIATGTGGLERGLELAGCNIRVAAYVEVEAFIIANLVSAMETNKMDAAPVWVDVKTFPSENFRGKIHGITAGYPCQPFSHAGKRKGTTDKRHIFPHILRVIKTVEPIWCFFENVSGHLSMGYAEVYRSLRHLGYNVESGIFSAEEVGAPHSRKRLYILAIKMEYANASTIKRVIFTNETKQSNFRNTSKMANACSKRKRESMQGSKSGVFNTTCYKWPVGRGKSQYAWEASRTIESGLGCTANGYDFRIDLLRALGNGVVPQTAAKAFKSLLGKF</sequence>
<dbReference type="Pfam" id="PF00145">
    <property type="entry name" value="DNA_methylase"/>
    <property type="match status" value="1"/>
</dbReference>
<dbReference type="Gene3D" id="3.40.50.150">
    <property type="entry name" value="Vaccinia Virus protein VP39"/>
    <property type="match status" value="1"/>
</dbReference>
<comment type="similarity">
    <text evidence="7">Belongs to the class I-like SAM-binding methyltransferase superfamily. C5-methyltransferase family.</text>
</comment>
<dbReference type="RefSeq" id="WP_212219035.1">
    <property type="nucleotide sequence ID" value="NZ_JAGUCO010000027.1"/>
</dbReference>
<keyword evidence="5" id="KW-0680">Restriction system</keyword>
<organism evidence="8 9">
    <name type="scientific">Carboxylicivirga linearis</name>
    <dbReference type="NCBI Taxonomy" id="1628157"/>
    <lineage>
        <taxon>Bacteria</taxon>
        <taxon>Pseudomonadati</taxon>
        <taxon>Bacteroidota</taxon>
        <taxon>Bacteroidia</taxon>
        <taxon>Marinilabiliales</taxon>
        <taxon>Marinilabiliaceae</taxon>
        <taxon>Carboxylicivirga</taxon>
    </lineage>
</organism>
<dbReference type="PRINTS" id="PR00105">
    <property type="entry name" value="C5METTRFRASE"/>
</dbReference>
<dbReference type="Proteomes" id="UP000708576">
    <property type="component" value="Unassembled WGS sequence"/>
</dbReference>
<dbReference type="SUPFAM" id="SSF53335">
    <property type="entry name" value="S-adenosyl-L-methionine-dependent methyltransferases"/>
    <property type="match status" value="1"/>
</dbReference>
<comment type="caution">
    <text evidence="8">The sequence shown here is derived from an EMBL/GenBank/DDBJ whole genome shotgun (WGS) entry which is preliminary data.</text>
</comment>
<evidence type="ECO:0000256" key="3">
    <source>
        <dbReference type="ARBA" id="ARBA00022679"/>
    </source>
</evidence>
<keyword evidence="4 7" id="KW-0949">S-adenosyl-L-methionine</keyword>
<dbReference type="PROSITE" id="PS51679">
    <property type="entry name" value="SAM_MT_C5"/>
    <property type="match status" value="1"/>
</dbReference>
<evidence type="ECO:0000313" key="8">
    <source>
        <dbReference type="EMBL" id="MBS2100691.1"/>
    </source>
</evidence>
<feature type="active site" evidence="7">
    <location>
        <position position="84"/>
    </location>
</feature>
<evidence type="ECO:0000256" key="2">
    <source>
        <dbReference type="ARBA" id="ARBA00022603"/>
    </source>
</evidence>
<evidence type="ECO:0000256" key="4">
    <source>
        <dbReference type="ARBA" id="ARBA00022691"/>
    </source>
</evidence>
<comment type="catalytic activity">
    <reaction evidence="6">
        <text>a 2'-deoxycytidine in DNA + S-adenosyl-L-methionine = a 5-methyl-2'-deoxycytidine in DNA + S-adenosyl-L-homocysteine + H(+)</text>
        <dbReference type="Rhea" id="RHEA:13681"/>
        <dbReference type="Rhea" id="RHEA-COMP:11369"/>
        <dbReference type="Rhea" id="RHEA-COMP:11370"/>
        <dbReference type="ChEBI" id="CHEBI:15378"/>
        <dbReference type="ChEBI" id="CHEBI:57856"/>
        <dbReference type="ChEBI" id="CHEBI:59789"/>
        <dbReference type="ChEBI" id="CHEBI:85452"/>
        <dbReference type="ChEBI" id="CHEBI:85454"/>
        <dbReference type="EC" id="2.1.1.37"/>
    </reaction>
</comment>
<dbReference type="EMBL" id="JAGUCO010000027">
    <property type="protein sequence ID" value="MBS2100691.1"/>
    <property type="molecule type" value="Genomic_DNA"/>
</dbReference>
<keyword evidence="9" id="KW-1185">Reference proteome</keyword>
<dbReference type="InterPro" id="IPR029063">
    <property type="entry name" value="SAM-dependent_MTases_sf"/>
</dbReference>
<evidence type="ECO:0000256" key="5">
    <source>
        <dbReference type="ARBA" id="ARBA00022747"/>
    </source>
</evidence>
<keyword evidence="2 7" id="KW-0489">Methyltransferase</keyword>
<dbReference type="InterPro" id="IPR050750">
    <property type="entry name" value="C5-MTase"/>
</dbReference>
<dbReference type="EC" id="2.1.1.37" evidence="1"/>
<evidence type="ECO:0000313" key="9">
    <source>
        <dbReference type="Proteomes" id="UP000708576"/>
    </source>
</evidence>
<protein>
    <recommendedName>
        <fullName evidence="1">DNA (cytosine-5-)-methyltransferase</fullName>
        <ecNumber evidence="1">2.1.1.37</ecNumber>
    </recommendedName>
</protein>
<proteinExistence type="inferred from homology"/>
<reference evidence="8 9" key="1">
    <citation type="journal article" date="2015" name="Int. J. Syst. Evol. Microbiol.">
        <title>Carboxylicivirga linearis sp. nov., isolated from a sea cucumber culture pond.</title>
        <authorList>
            <person name="Wang F.Q."/>
            <person name="Zhou Y.X."/>
            <person name="Lin X.Z."/>
            <person name="Chen G.J."/>
            <person name="Du Z.J."/>
        </authorList>
    </citation>
    <scope>NUCLEOTIDE SEQUENCE [LARGE SCALE GENOMIC DNA]</scope>
    <source>
        <strain evidence="8 9">FB218</strain>
    </source>
</reference>
<evidence type="ECO:0000256" key="7">
    <source>
        <dbReference type="PROSITE-ProRule" id="PRU01016"/>
    </source>
</evidence>
<gene>
    <name evidence="8" type="ORF">KEM10_20560</name>
</gene>
<dbReference type="GO" id="GO:0032259">
    <property type="term" value="P:methylation"/>
    <property type="evidence" value="ECO:0007669"/>
    <property type="project" value="UniProtKB-KW"/>
</dbReference>
<dbReference type="PANTHER" id="PTHR46098">
    <property type="entry name" value="TRNA (CYTOSINE(38)-C(5))-METHYLTRANSFERASE"/>
    <property type="match status" value="1"/>
</dbReference>
<evidence type="ECO:0000256" key="6">
    <source>
        <dbReference type="ARBA" id="ARBA00047422"/>
    </source>
</evidence>
<dbReference type="GO" id="GO:0008168">
    <property type="term" value="F:methyltransferase activity"/>
    <property type="evidence" value="ECO:0007669"/>
    <property type="project" value="UniProtKB-KW"/>
</dbReference>